<name>A0A9J6EJW1_RHIMP</name>
<accession>A0A9J6EJW1</accession>
<dbReference type="Gene3D" id="1.10.1380.10">
    <property type="entry name" value="Neutral endopeptidase , domain2"/>
    <property type="match status" value="1"/>
</dbReference>
<dbReference type="GO" id="GO:0006508">
    <property type="term" value="P:proteolysis"/>
    <property type="evidence" value="ECO:0007669"/>
    <property type="project" value="InterPro"/>
</dbReference>
<gene>
    <name evidence="2" type="ORF">HPB51_002209</name>
</gene>
<reference evidence="2" key="1">
    <citation type="journal article" date="2020" name="Cell">
        <title>Large-Scale Comparative Analyses of Tick Genomes Elucidate Their Genetic Diversity and Vector Capacities.</title>
        <authorList>
            <consortium name="Tick Genome and Microbiome Consortium (TIGMIC)"/>
            <person name="Jia N."/>
            <person name="Wang J."/>
            <person name="Shi W."/>
            <person name="Du L."/>
            <person name="Sun Y."/>
            <person name="Zhan W."/>
            <person name="Jiang J.F."/>
            <person name="Wang Q."/>
            <person name="Zhang B."/>
            <person name="Ji P."/>
            <person name="Bell-Sakyi L."/>
            <person name="Cui X.M."/>
            <person name="Yuan T.T."/>
            <person name="Jiang B.G."/>
            <person name="Yang W.F."/>
            <person name="Lam T.T."/>
            <person name="Chang Q.C."/>
            <person name="Ding S.J."/>
            <person name="Wang X.J."/>
            <person name="Zhu J.G."/>
            <person name="Ruan X.D."/>
            <person name="Zhao L."/>
            <person name="Wei J.T."/>
            <person name="Ye R.Z."/>
            <person name="Que T.C."/>
            <person name="Du C.H."/>
            <person name="Zhou Y.H."/>
            <person name="Cheng J.X."/>
            <person name="Dai P.F."/>
            <person name="Guo W.B."/>
            <person name="Han X.H."/>
            <person name="Huang E.J."/>
            <person name="Li L.F."/>
            <person name="Wei W."/>
            <person name="Gao Y.C."/>
            <person name="Liu J.Z."/>
            <person name="Shao H.Z."/>
            <person name="Wang X."/>
            <person name="Wang C.C."/>
            <person name="Yang T.C."/>
            <person name="Huo Q.B."/>
            <person name="Li W."/>
            <person name="Chen H.Y."/>
            <person name="Chen S.E."/>
            <person name="Zhou L.G."/>
            <person name="Ni X.B."/>
            <person name="Tian J.H."/>
            <person name="Sheng Y."/>
            <person name="Liu T."/>
            <person name="Pan Y.S."/>
            <person name="Xia L.Y."/>
            <person name="Li J."/>
            <person name="Zhao F."/>
            <person name="Cao W.C."/>
        </authorList>
    </citation>
    <scope>NUCLEOTIDE SEQUENCE</scope>
    <source>
        <strain evidence="2">Rmic-2018</strain>
    </source>
</reference>
<dbReference type="InterPro" id="IPR024079">
    <property type="entry name" value="MetalloPept_cat_dom_sf"/>
</dbReference>
<dbReference type="EMBL" id="JABSTU010000003">
    <property type="protein sequence ID" value="KAH8034795.1"/>
    <property type="molecule type" value="Genomic_DNA"/>
</dbReference>
<sequence length="678" mass="72791">MRGMSQNVAISDQSSPRTVAVVWCAGALVGVFAGLLPFVLYAYVRGKEAATSLPLPPPERDNGSVCYTSSCLAMANYFRDTLNPLVEPCRNFDEHVCGRFGGRASGFAHSVVHWQEITLSYLNSVLVAERYAVSPESGARHKAATLLRDCRAISSSRTSHHDALRKFMRRLDLFLSNPPSSAPTSADRVLALHVELAYAYGLSALLKIRPHVAHSLAVDVNAGYLRGALIRPPDPQFTLSVLVVAGVPQSPELVQLRQALHSSMVTAAADAASAFEASDSETTLAVVKKVQDLAFRGVSASAFGDAVEAKTPYSRNTSLFGPTRLKPALQSVWKLMAVPDLFLWTSWNVLEQATPLVEPSLAVSSGSAAEQAFTFFCLRMVAHVMEPPLAALVHFVSDKERSDVSGMTNAIASCLGKKKRWLSSFSTPPPMVAVGMPPYAESVQLLDAFYASFPTPRGSFFEDWLSTAEAWRRRVSPHDLHFDPLDGDVQVAVDGTVLVPVPLLAVPFYASDGPAAANLGGLGHLIARRLVTRYLRAVVTDTSTLPAGCRPPPGSPTDGVFENLLAYDYVSAVLDATNASGGPRLPRMPSLKPVRMLYTAGCLTVSFVTQSLSGVFPPGLRRAEWRTCELSCSLAVTGVVRQGLLVRVGATAVFALLSRRVSPAVSEPHDDDDDDGAS</sequence>
<organism evidence="2 3">
    <name type="scientific">Rhipicephalus microplus</name>
    <name type="common">Cattle tick</name>
    <name type="synonym">Boophilus microplus</name>
    <dbReference type="NCBI Taxonomy" id="6941"/>
    <lineage>
        <taxon>Eukaryota</taxon>
        <taxon>Metazoa</taxon>
        <taxon>Ecdysozoa</taxon>
        <taxon>Arthropoda</taxon>
        <taxon>Chelicerata</taxon>
        <taxon>Arachnida</taxon>
        <taxon>Acari</taxon>
        <taxon>Parasitiformes</taxon>
        <taxon>Ixodida</taxon>
        <taxon>Ixodoidea</taxon>
        <taxon>Ixodidae</taxon>
        <taxon>Rhipicephalinae</taxon>
        <taxon>Rhipicephalus</taxon>
        <taxon>Boophilus</taxon>
    </lineage>
</organism>
<dbReference type="Proteomes" id="UP000821866">
    <property type="component" value="Chromosome 11"/>
</dbReference>
<protein>
    <submittedName>
        <fullName evidence="2">Uncharacterized protein</fullName>
    </submittedName>
</protein>
<evidence type="ECO:0000256" key="1">
    <source>
        <dbReference type="SAM" id="Phobius"/>
    </source>
</evidence>
<dbReference type="GO" id="GO:0004222">
    <property type="term" value="F:metalloendopeptidase activity"/>
    <property type="evidence" value="ECO:0007669"/>
    <property type="project" value="InterPro"/>
</dbReference>
<comment type="caution">
    <text evidence="2">The sequence shown here is derived from an EMBL/GenBank/DDBJ whole genome shotgun (WGS) entry which is preliminary data.</text>
</comment>
<proteinExistence type="predicted"/>
<feature type="transmembrane region" description="Helical" evidence="1">
    <location>
        <begin position="20"/>
        <end position="44"/>
    </location>
</feature>
<dbReference type="PROSITE" id="PS51885">
    <property type="entry name" value="NEPRILYSIN"/>
    <property type="match status" value="1"/>
</dbReference>
<dbReference type="Gene3D" id="3.40.390.10">
    <property type="entry name" value="Collagenase (Catalytic Domain)"/>
    <property type="match status" value="1"/>
</dbReference>
<keyword evidence="1" id="KW-1133">Transmembrane helix</keyword>
<dbReference type="AlphaFoldDB" id="A0A9J6EJW1"/>
<keyword evidence="1" id="KW-0812">Transmembrane</keyword>
<keyword evidence="3" id="KW-1185">Reference proteome</keyword>
<dbReference type="InterPro" id="IPR000718">
    <property type="entry name" value="Peptidase_M13"/>
</dbReference>
<evidence type="ECO:0000313" key="2">
    <source>
        <dbReference type="EMBL" id="KAH8034795.1"/>
    </source>
</evidence>
<keyword evidence="1" id="KW-0472">Membrane</keyword>
<evidence type="ECO:0000313" key="3">
    <source>
        <dbReference type="Proteomes" id="UP000821866"/>
    </source>
</evidence>
<reference evidence="2" key="2">
    <citation type="submission" date="2021-09" db="EMBL/GenBank/DDBJ databases">
        <authorList>
            <person name="Jia N."/>
            <person name="Wang J."/>
            <person name="Shi W."/>
            <person name="Du L."/>
            <person name="Sun Y."/>
            <person name="Zhan W."/>
            <person name="Jiang J."/>
            <person name="Wang Q."/>
            <person name="Zhang B."/>
            <person name="Ji P."/>
            <person name="Sakyi L.B."/>
            <person name="Cui X."/>
            <person name="Yuan T."/>
            <person name="Jiang B."/>
            <person name="Yang W."/>
            <person name="Lam T.T.-Y."/>
            <person name="Chang Q."/>
            <person name="Ding S."/>
            <person name="Wang X."/>
            <person name="Zhu J."/>
            <person name="Ruan X."/>
            <person name="Zhao L."/>
            <person name="Wei J."/>
            <person name="Que T."/>
            <person name="Du C."/>
            <person name="Cheng J."/>
            <person name="Dai P."/>
            <person name="Han X."/>
            <person name="Huang E."/>
            <person name="Gao Y."/>
            <person name="Liu J."/>
            <person name="Shao H."/>
            <person name="Ye R."/>
            <person name="Li L."/>
            <person name="Wei W."/>
            <person name="Wang X."/>
            <person name="Wang C."/>
            <person name="Huo Q."/>
            <person name="Li W."/>
            <person name="Guo W."/>
            <person name="Chen H."/>
            <person name="Chen S."/>
            <person name="Zhou L."/>
            <person name="Zhou L."/>
            <person name="Ni X."/>
            <person name="Tian J."/>
            <person name="Zhou Y."/>
            <person name="Sheng Y."/>
            <person name="Liu T."/>
            <person name="Pan Y."/>
            <person name="Xia L."/>
            <person name="Li J."/>
            <person name="Zhao F."/>
            <person name="Cao W."/>
        </authorList>
    </citation>
    <scope>NUCLEOTIDE SEQUENCE</scope>
    <source>
        <strain evidence="2">Rmic-2018</strain>
        <tissue evidence="2">Larvae</tissue>
    </source>
</reference>
<dbReference type="SUPFAM" id="SSF55486">
    <property type="entry name" value="Metalloproteases ('zincins'), catalytic domain"/>
    <property type="match status" value="1"/>
</dbReference>
<dbReference type="InterPro" id="IPR042089">
    <property type="entry name" value="Peptidase_M13_dom_2"/>
</dbReference>